<evidence type="ECO:0000259" key="1">
    <source>
        <dbReference type="Pfam" id="PF07045"/>
    </source>
</evidence>
<dbReference type="RefSeq" id="WP_218392532.1">
    <property type="nucleotide sequence ID" value="NZ_JAHUZE010000002.1"/>
</dbReference>
<keyword evidence="3" id="KW-1185">Reference proteome</keyword>
<name>A0ABS6T2B9_9RHOB</name>
<comment type="caution">
    <text evidence="2">The sequence shown here is derived from an EMBL/GenBank/DDBJ whole genome shotgun (WGS) entry which is preliminary data.</text>
</comment>
<dbReference type="EMBL" id="JAHUZE010000002">
    <property type="protein sequence ID" value="MBV7379401.1"/>
    <property type="molecule type" value="Genomic_DNA"/>
</dbReference>
<evidence type="ECO:0000313" key="2">
    <source>
        <dbReference type="EMBL" id="MBV7379401.1"/>
    </source>
</evidence>
<dbReference type="InterPro" id="IPR010753">
    <property type="entry name" value="DUF1330"/>
</dbReference>
<organism evidence="2 3">
    <name type="scientific">Maritimibacter dapengensis</name>
    <dbReference type="NCBI Taxonomy" id="2836868"/>
    <lineage>
        <taxon>Bacteria</taxon>
        <taxon>Pseudomonadati</taxon>
        <taxon>Pseudomonadota</taxon>
        <taxon>Alphaproteobacteria</taxon>
        <taxon>Rhodobacterales</taxon>
        <taxon>Roseobacteraceae</taxon>
        <taxon>Maritimibacter</taxon>
    </lineage>
</organism>
<proteinExistence type="predicted"/>
<accession>A0ABS6T2B9</accession>
<dbReference type="Pfam" id="PF07045">
    <property type="entry name" value="DUF1330"/>
    <property type="match status" value="1"/>
</dbReference>
<evidence type="ECO:0000313" key="3">
    <source>
        <dbReference type="Proteomes" id="UP000756530"/>
    </source>
</evidence>
<protein>
    <submittedName>
        <fullName evidence="2">DUF1330 domain-containing protein</fullName>
    </submittedName>
</protein>
<dbReference type="Proteomes" id="UP000756530">
    <property type="component" value="Unassembled WGS sequence"/>
</dbReference>
<sequence>MPALWIAHVNVTDAEAYGKYAELAGPAIAKHGGAFIARGGRYVQLEGTERPRNVVARFPSVEDAEACYNSPEYQAALDHARGASERELVIVEINE</sequence>
<feature type="domain" description="DUF1330" evidence="1">
    <location>
        <begin position="2"/>
        <end position="92"/>
    </location>
</feature>
<reference evidence="2 3" key="1">
    <citation type="submission" date="2021-05" db="EMBL/GenBank/DDBJ databases">
        <title>Culturable bacteria isolated from Daya Bay.</title>
        <authorList>
            <person name="Zheng W."/>
            <person name="Yu S."/>
            <person name="Huang Y."/>
        </authorList>
    </citation>
    <scope>NUCLEOTIDE SEQUENCE [LARGE SCALE GENOMIC DNA]</scope>
    <source>
        <strain evidence="2 3">DP4N28-5</strain>
    </source>
</reference>
<dbReference type="PANTHER" id="PTHR41521:SF4">
    <property type="entry name" value="BLR0684 PROTEIN"/>
    <property type="match status" value="1"/>
</dbReference>
<gene>
    <name evidence="2" type="ORF">KJP28_10720</name>
</gene>
<dbReference type="PANTHER" id="PTHR41521">
    <property type="match status" value="1"/>
</dbReference>